<reference evidence="1 2" key="1">
    <citation type="submission" date="2018-12" db="EMBL/GenBank/DDBJ databases">
        <title>Genomic taxonomy of the Vibrionaceae family.</title>
        <authorList>
            <person name="Gomez-Gil B."/>
            <person name="Enciso-Ibarra K."/>
        </authorList>
    </citation>
    <scope>NUCLEOTIDE SEQUENCE [LARGE SCALE GENOMIC DNA]</scope>
    <source>
        <strain evidence="1 2">CAIM 594</strain>
    </source>
</reference>
<evidence type="ECO:0000313" key="1">
    <source>
        <dbReference type="EMBL" id="RSD30475.1"/>
    </source>
</evidence>
<dbReference type="InterPro" id="IPR027417">
    <property type="entry name" value="P-loop_NTPase"/>
</dbReference>
<dbReference type="RefSeq" id="WP_148100997.1">
    <property type="nucleotide sequence ID" value="NZ_RSFA01000066.1"/>
</dbReference>
<dbReference type="SUPFAM" id="SSF52540">
    <property type="entry name" value="P-loop containing nucleoside triphosphate hydrolases"/>
    <property type="match status" value="1"/>
</dbReference>
<gene>
    <name evidence="1" type="ORF">EJA03_13855</name>
</gene>
<sequence length="312" mass="34391">MIIPSNVPQLINNHNNGVSKPEYSLNGLLSGHLGMLIAAPGIGKSHLAISIGMEHASSQNFLGVSSRIEPKKTLIISTEDDYSILGERLANKYAEIDNIVREEIDNNLDFLSEIEPLVIPPSSSPAEQMNHHQYLSELISIMKNYDLVIIDTVTEAIGACDEVKDDRLIKNTFKQLAKESGASILLVHHVNKDEIRGKQAINMASGAGLTTVIRLAKLIVSLYHDGSNLVLNYVKANHLSRDERKLIRLTDISEGNIIRRLGTNNPTYTSSEGNNFRALKNSGPQRKVINKVFQEPPKIEVPSVVEEGDDES</sequence>
<keyword evidence="2" id="KW-1185">Reference proteome</keyword>
<feature type="non-terminal residue" evidence="1">
    <location>
        <position position="312"/>
    </location>
</feature>
<comment type="caution">
    <text evidence="1">The sequence shown here is derived from an EMBL/GenBank/DDBJ whole genome shotgun (WGS) entry which is preliminary data.</text>
</comment>
<dbReference type="Pfam" id="PF13481">
    <property type="entry name" value="AAA_25"/>
    <property type="match status" value="1"/>
</dbReference>
<proteinExistence type="predicted"/>
<organism evidence="1 2">
    <name type="scientific">Vibrio pectenicida</name>
    <dbReference type="NCBI Taxonomy" id="62763"/>
    <lineage>
        <taxon>Bacteria</taxon>
        <taxon>Pseudomonadati</taxon>
        <taxon>Pseudomonadota</taxon>
        <taxon>Gammaproteobacteria</taxon>
        <taxon>Vibrionales</taxon>
        <taxon>Vibrionaceae</taxon>
        <taxon>Vibrio</taxon>
    </lineage>
</organism>
<evidence type="ECO:0000313" key="2">
    <source>
        <dbReference type="Proteomes" id="UP000269041"/>
    </source>
</evidence>
<protein>
    <submittedName>
        <fullName evidence="1">AAA family ATPase</fullName>
    </submittedName>
</protein>
<dbReference type="Proteomes" id="UP000269041">
    <property type="component" value="Unassembled WGS sequence"/>
</dbReference>
<dbReference type="EMBL" id="RSFA01000066">
    <property type="protein sequence ID" value="RSD30475.1"/>
    <property type="molecule type" value="Genomic_DNA"/>
</dbReference>
<dbReference type="Gene3D" id="3.40.50.300">
    <property type="entry name" value="P-loop containing nucleotide triphosphate hydrolases"/>
    <property type="match status" value="1"/>
</dbReference>
<dbReference type="OrthoDB" id="5847587at2"/>
<accession>A0A3R9G211</accession>
<dbReference type="AlphaFoldDB" id="A0A3R9G211"/>
<name>A0A3R9G211_9VIBR</name>